<organism evidence="2 3">
    <name type="scientific">Ligilactobacillus salivarius</name>
    <dbReference type="NCBI Taxonomy" id="1624"/>
    <lineage>
        <taxon>Bacteria</taxon>
        <taxon>Bacillati</taxon>
        <taxon>Bacillota</taxon>
        <taxon>Bacilli</taxon>
        <taxon>Lactobacillales</taxon>
        <taxon>Lactobacillaceae</taxon>
        <taxon>Ligilactobacillus</taxon>
    </lineage>
</organism>
<dbReference type="AlphaFoldDB" id="A0A921IDM9"/>
<dbReference type="InterPro" id="IPR003615">
    <property type="entry name" value="HNH_nuc"/>
</dbReference>
<evidence type="ECO:0000259" key="1">
    <source>
        <dbReference type="Pfam" id="PF01844"/>
    </source>
</evidence>
<proteinExistence type="predicted"/>
<dbReference type="EMBL" id="DYVK01000098">
    <property type="protein sequence ID" value="HJG16441.1"/>
    <property type="molecule type" value="Genomic_DNA"/>
</dbReference>
<keyword evidence="2" id="KW-0378">Hydrolase</keyword>
<sequence length="403" mass="47630">MDISKLGFKELLFLYMNVKGYKKNTVCKKGTDIPDYFGLDSIKKSAGKSVRGKEFTQEWTNRWVDALNTYYSFGENKFDSYRKKVFLNFENKNHESISDFLNRVYELIKRLIIKQSTDEISREMVIASFGFRGSVDVSANLLASDMHSSRVNPKYLRHVIKLLVLTDLNEQLNLNFRELQAQGTVRDTQFRINLRYIFDNYLDNLEKINPYLADQLRMNRDAILNKNVKDPKRGEDTFLNRMTFYIENIVGKSELNKQTIALYREKLDFVLTNEQRKNKKKRSNRVKDFAVLNRPEHCAACHNKYKTEDRTFKYRNRNIWYFELHHVISYANENIETENPDNYVKLCPACHRALTPNRAEESYQKELITNILEDPDTLYFVEGVKEYSKSSKTPVDFVYSLLK</sequence>
<gene>
    <name evidence="2" type="ORF">K8V06_09960</name>
</gene>
<evidence type="ECO:0000313" key="2">
    <source>
        <dbReference type="EMBL" id="HJG16441.1"/>
    </source>
</evidence>
<protein>
    <submittedName>
        <fullName evidence="2">HNH endonuclease</fullName>
    </submittedName>
</protein>
<comment type="caution">
    <text evidence="2">The sequence shown here is derived from an EMBL/GenBank/DDBJ whole genome shotgun (WGS) entry which is preliminary data.</text>
</comment>
<reference evidence="2" key="1">
    <citation type="journal article" date="2021" name="PeerJ">
        <title>Extensive microbial diversity within the chicken gut microbiome revealed by metagenomics and culture.</title>
        <authorList>
            <person name="Gilroy R."/>
            <person name="Ravi A."/>
            <person name="Getino M."/>
            <person name="Pursley I."/>
            <person name="Horton D.L."/>
            <person name="Alikhan N.F."/>
            <person name="Baker D."/>
            <person name="Gharbi K."/>
            <person name="Hall N."/>
            <person name="Watson M."/>
            <person name="Adriaenssens E.M."/>
            <person name="Foster-Nyarko E."/>
            <person name="Jarju S."/>
            <person name="Secka A."/>
            <person name="Antonio M."/>
            <person name="Oren A."/>
            <person name="Chaudhuri R.R."/>
            <person name="La Ragione R."/>
            <person name="Hildebrand F."/>
            <person name="Pallen M.J."/>
        </authorList>
    </citation>
    <scope>NUCLEOTIDE SEQUENCE</scope>
    <source>
        <strain evidence="2">CHK189-29639</strain>
    </source>
</reference>
<reference evidence="2" key="2">
    <citation type="submission" date="2021-09" db="EMBL/GenBank/DDBJ databases">
        <authorList>
            <person name="Gilroy R."/>
        </authorList>
    </citation>
    <scope>NUCLEOTIDE SEQUENCE</scope>
    <source>
        <strain evidence="2">CHK189-29639</strain>
    </source>
</reference>
<feature type="domain" description="HNH" evidence="1">
    <location>
        <begin position="321"/>
        <end position="355"/>
    </location>
</feature>
<dbReference type="InterPro" id="IPR002711">
    <property type="entry name" value="HNH"/>
</dbReference>
<dbReference type="Pfam" id="PF01844">
    <property type="entry name" value="HNH"/>
    <property type="match status" value="1"/>
</dbReference>
<dbReference type="CDD" id="cd00085">
    <property type="entry name" value="HNHc"/>
    <property type="match status" value="1"/>
</dbReference>
<keyword evidence="2" id="KW-0255">Endonuclease</keyword>
<dbReference type="GO" id="GO:0004519">
    <property type="term" value="F:endonuclease activity"/>
    <property type="evidence" value="ECO:0007669"/>
    <property type="project" value="UniProtKB-KW"/>
</dbReference>
<dbReference type="GO" id="GO:0003676">
    <property type="term" value="F:nucleic acid binding"/>
    <property type="evidence" value="ECO:0007669"/>
    <property type="project" value="InterPro"/>
</dbReference>
<accession>A0A921IDM9</accession>
<evidence type="ECO:0000313" key="3">
    <source>
        <dbReference type="Proteomes" id="UP000759256"/>
    </source>
</evidence>
<name>A0A921IDM9_9LACO</name>
<dbReference type="Proteomes" id="UP000759256">
    <property type="component" value="Unassembled WGS sequence"/>
</dbReference>
<dbReference type="GO" id="GO:0008270">
    <property type="term" value="F:zinc ion binding"/>
    <property type="evidence" value="ECO:0007669"/>
    <property type="project" value="InterPro"/>
</dbReference>
<keyword evidence="2" id="KW-0540">Nuclease</keyword>